<gene>
    <name evidence="1" type="ORF">ASIM_LOCUS7254</name>
</gene>
<dbReference type="Proteomes" id="UP000267096">
    <property type="component" value="Unassembled WGS sequence"/>
</dbReference>
<accession>A0A0M3JIL9</accession>
<reference evidence="1 2" key="2">
    <citation type="submission" date="2018-11" db="EMBL/GenBank/DDBJ databases">
        <authorList>
            <consortium name="Pathogen Informatics"/>
        </authorList>
    </citation>
    <scope>NUCLEOTIDE SEQUENCE [LARGE SCALE GENOMIC DNA]</scope>
</reference>
<reference evidence="3" key="1">
    <citation type="submission" date="2017-02" db="UniProtKB">
        <authorList>
            <consortium name="WormBaseParasite"/>
        </authorList>
    </citation>
    <scope>IDENTIFICATION</scope>
</reference>
<organism evidence="3">
    <name type="scientific">Anisakis simplex</name>
    <name type="common">Herring worm</name>
    <dbReference type="NCBI Taxonomy" id="6269"/>
    <lineage>
        <taxon>Eukaryota</taxon>
        <taxon>Metazoa</taxon>
        <taxon>Ecdysozoa</taxon>
        <taxon>Nematoda</taxon>
        <taxon>Chromadorea</taxon>
        <taxon>Rhabditida</taxon>
        <taxon>Spirurina</taxon>
        <taxon>Ascaridomorpha</taxon>
        <taxon>Ascaridoidea</taxon>
        <taxon>Anisakidae</taxon>
        <taxon>Anisakis</taxon>
        <taxon>Anisakis simplex complex</taxon>
    </lineage>
</organism>
<keyword evidence="2" id="KW-1185">Reference proteome</keyword>
<name>A0A0M3JIL9_ANISI</name>
<evidence type="ECO:0000313" key="1">
    <source>
        <dbReference type="EMBL" id="VDK28818.1"/>
    </source>
</evidence>
<dbReference type="AlphaFoldDB" id="A0A0M3JIL9"/>
<evidence type="ECO:0000313" key="3">
    <source>
        <dbReference type="WBParaSite" id="ASIM_0000748501-mRNA-1"/>
    </source>
</evidence>
<proteinExistence type="predicted"/>
<evidence type="ECO:0000313" key="2">
    <source>
        <dbReference type="Proteomes" id="UP000267096"/>
    </source>
</evidence>
<dbReference type="OrthoDB" id="5874132at2759"/>
<protein>
    <submittedName>
        <fullName evidence="3">C2H2-type domain-containing protein</fullName>
    </submittedName>
</protein>
<sequence length="67" mass="7766">MSEKRYPSVNIECSLCSLNNLNTPENLCAHMKQRHGMHSATVQYIRFNDPLSFQFAPIPRIIFVRVT</sequence>
<dbReference type="WBParaSite" id="ASIM_0000748501-mRNA-1">
    <property type="protein sequence ID" value="ASIM_0000748501-mRNA-1"/>
    <property type="gene ID" value="ASIM_0000748501"/>
</dbReference>
<dbReference type="EMBL" id="UYRR01017205">
    <property type="protein sequence ID" value="VDK28818.1"/>
    <property type="molecule type" value="Genomic_DNA"/>
</dbReference>